<evidence type="ECO:0000256" key="1">
    <source>
        <dbReference type="SAM" id="MobiDB-lite"/>
    </source>
</evidence>
<dbReference type="InterPro" id="IPR017930">
    <property type="entry name" value="Myb_dom"/>
</dbReference>
<evidence type="ECO:0000313" key="4">
    <source>
        <dbReference type="EMBL" id="CAD9232956.1"/>
    </source>
</evidence>
<dbReference type="GO" id="GO:0000981">
    <property type="term" value="F:DNA-binding transcription factor activity, RNA polymerase II-specific"/>
    <property type="evidence" value="ECO:0007669"/>
    <property type="project" value="TreeGrafter"/>
</dbReference>
<feature type="domain" description="HTH myb-type" evidence="3">
    <location>
        <begin position="79"/>
        <end position="133"/>
    </location>
</feature>
<dbReference type="CDD" id="cd00167">
    <property type="entry name" value="SANT"/>
    <property type="match status" value="2"/>
</dbReference>
<dbReference type="PANTHER" id="PTHR45614:SF232">
    <property type="entry name" value="TRANSCRIPTION FACTOR MYB3R-2"/>
    <property type="match status" value="1"/>
</dbReference>
<feature type="domain" description="Myb-like" evidence="2">
    <location>
        <begin position="79"/>
        <end position="129"/>
    </location>
</feature>
<feature type="domain" description="HTH myb-type" evidence="3">
    <location>
        <begin position="55"/>
        <end position="78"/>
    </location>
</feature>
<gene>
    <name evidence="4" type="ORF">CCAE0312_LOCUS5041</name>
</gene>
<dbReference type="Pfam" id="PF00249">
    <property type="entry name" value="Myb_DNA-binding"/>
    <property type="match status" value="2"/>
</dbReference>
<dbReference type="PROSITE" id="PS51294">
    <property type="entry name" value="HTH_MYB"/>
    <property type="match status" value="2"/>
</dbReference>
<dbReference type="GO" id="GO:0000978">
    <property type="term" value="F:RNA polymerase II cis-regulatory region sequence-specific DNA binding"/>
    <property type="evidence" value="ECO:0007669"/>
    <property type="project" value="TreeGrafter"/>
</dbReference>
<evidence type="ECO:0000259" key="3">
    <source>
        <dbReference type="PROSITE" id="PS51294"/>
    </source>
</evidence>
<feature type="compositionally biased region" description="Gly residues" evidence="1">
    <location>
        <begin position="37"/>
        <end position="46"/>
    </location>
</feature>
<sequence>MASGRKSRPWTDVEDRILARSLAAMGHDGNDAEGILSGSGRGGGAEGAPSQSRIWSKVARELPTRTGKQCRERWLNQLKPGIKRDAWSKEEENLLYHFHEMYGNRWVAIAEHLPGRTDNCVKNHWNSTLRKEKRRASAMRKNDLENDSALSHGQINPLETLSGFSLGPSMLSVPNSQQEPTRGSVGYGGLEPPVLLSCAASSVSSSPGQPIPSPIPHEPVRKTHPRLEIRNLICTDSVSGSSATLDSSPTSIQNLNISESEARELHSAHGASERAPWSYGPPLKRSRVVQYSGGFDLSWPPQVLSRDEL</sequence>
<name>A0A7S1TCY3_9RHOD</name>
<feature type="domain" description="Myb-like" evidence="2">
    <location>
        <begin position="2"/>
        <end position="78"/>
    </location>
</feature>
<feature type="region of interest" description="Disordered" evidence="1">
    <location>
        <begin position="201"/>
        <end position="220"/>
    </location>
</feature>
<accession>A0A7S1TCY3</accession>
<feature type="region of interest" description="Disordered" evidence="1">
    <location>
        <begin position="29"/>
        <end position="52"/>
    </location>
</feature>
<dbReference type="PANTHER" id="PTHR45614">
    <property type="entry name" value="MYB PROTEIN-RELATED"/>
    <property type="match status" value="1"/>
</dbReference>
<dbReference type="AlphaFoldDB" id="A0A7S1TCY3"/>
<dbReference type="InterPro" id="IPR001005">
    <property type="entry name" value="SANT/Myb"/>
</dbReference>
<dbReference type="EMBL" id="HBGH01009137">
    <property type="protein sequence ID" value="CAD9232956.1"/>
    <property type="molecule type" value="Transcribed_RNA"/>
</dbReference>
<dbReference type="GO" id="GO:0005634">
    <property type="term" value="C:nucleus"/>
    <property type="evidence" value="ECO:0007669"/>
    <property type="project" value="TreeGrafter"/>
</dbReference>
<dbReference type="SUPFAM" id="SSF46689">
    <property type="entry name" value="Homeodomain-like"/>
    <property type="match status" value="1"/>
</dbReference>
<organism evidence="4">
    <name type="scientific">Compsopogon caeruleus</name>
    <dbReference type="NCBI Taxonomy" id="31354"/>
    <lineage>
        <taxon>Eukaryota</taxon>
        <taxon>Rhodophyta</taxon>
        <taxon>Compsopogonophyceae</taxon>
        <taxon>Compsopogonales</taxon>
        <taxon>Compsopogonaceae</taxon>
        <taxon>Compsopogon</taxon>
    </lineage>
</organism>
<feature type="region of interest" description="Disordered" evidence="1">
    <location>
        <begin position="169"/>
        <end position="188"/>
    </location>
</feature>
<protein>
    <submittedName>
        <fullName evidence="4">Uncharacterized protein</fullName>
    </submittedName>
</protein>
<dbReference type="SMART" id="SM00717">
    <property type="entry name" value="SANT"/>
    <property type="match status" value="2"/>
</dbReference>
<dbReference type="Gene3D" id="1.10.10.60">
    <property type="entry name" value="Homeodomain-like"/>
    <property type="match status" value="2"/>
</dbReference>
<reference evidence="4" key="1">
    <citation type="submission" date="2021-01" db="EMBL/GenBank/DDBJ databases">
        <authorList>
            <person name="Corre E."/>
            <person name="Pelletier E."/>
            <person name="Niang G."/>
            <person name="Scheremetjew M."/>
            <person name="Finn R."/>
            <person name="Kale V."/>
            <person name="Holt S."/>
            <person name="Cochrane G."/>
            <person name="Meng A."/>
            <person name="Brown T."/>
            <person name="Cohen L."/>
        </authorList>
    </citation>
    <scope>NUCLEOTIDE SEQUENCE</scope>
    <source>
        <strain evidence="4">SAG 36.94</strain>
    </source>
</reference>
<feature type="region of interest" description="Disordered" evidence="1">
    <location>
        <begin position="131"/>
        <end position="151"/>
    </location>
</feature>
<feature type="compositionally biased region" description="Polar residues" evidence="1">
    <location>
        <begin position="172"/>
        <end position="181"/>
    </location>
</feature>
<proteinExistence type="predicted"/>
<evidence type="ECO:0000259" key="2">
    <source>
        <dbReference type="PROSITE" id="PS50090"/>
    </source>
</evidence>
<dbReference type="InterPro" id="IPR050560">
    <property type="entry name" value="MYB_TF"/>
</dbReference>
<dbReference type="PROSITE" id="PS50090">
    <property type="entry name" value="MYB_LIKE"/>
    <property type="match status" value="2"/>
</dbReference>
<dbReference type="InterPro" id="IPR009057">
    <property type="entry name" value="Homeodomain-like_sf"/>
</dbReference>